<dbReference type="OrthoDB" id="11970at2"/>
<dbReference type="EMBL" id="CP003344">
    <property type="protein sequence ID" value="AGA67872.1"/>
    <property type="molecule type" value="Genomic_DNA"/>
</dbReference>
<evidence type="ECO:0000313" key="2">
    <source>
        <dbReference type="EMBL" id="AGA67872.1"/>
    </source>
</evidence>
<dbReference type="HOGENOM" id="CLU_032202_0_0_9"/>
<dbReference type="Proteomes" id="UP000010797">
    <property type="component" value="Chromosome"/>
</dbReference>
<proteinExistence type="predicted"/>
<accession>L0F3W6</accession>
<gene>
    <name evidence="2" type="ordered locus">Desdi_0324</name>
</gene>
<dbReference type="Pfam" id="PF09823">
    <property type="entry name" value="DUF2357"/>
    <property type="match status" value="1"/>
</dbReference>
<evidence type="ECO:0000313" key="3">
    <source>
        <dbReference type="Proteomes" id="UP000010797"/>
    </source>
</evidence>
<name>L0F3W6_DESDL</name>
<evidence type="ECO:0000259" key="1">
    <source>
        <dbReference type="Pfam" id="PF09823"/>
    </source>
</evidence>
<dbReference type="AlphaFoldDB" id="L0F3W6"/>
<dbReference type="KEGG" id="ddl:Desdi_0324"/>
<dbReference type="STRING" id="871963.Desdi_0324"/>
<dbReference type="RefSeq" id="WP_015260879.1">
    <property type="nucleotide sequence ID" value="NC_019903.1"/>
</dbReference>
<organism evidence="2 3">
    <name type="scientific">Desulfitobacterium dichloroeliminans (strain LMG P-21439 / DCA1)</name>
    <dbReference type="NCBI Taxonomy" id="871963"/>
    <lineage>
        <taxon>Bacteria</taxon>
        <taxon>Bacillati</taxon>
        <taxon>Bacillota</taxon>
        <taxon>Clostridia</taxon>
        <taxon>Eubacteriales</taxon>
        <taxon>Desulfitobacteriaceae</taxon>
        <taxon>Desulfitobacterium</taxon>
    </lineage>
</organism>
<sequence length="599" mass="70195">MAIPFEQLPFEVVFHQFEVALRPQFYATEEEAYLEQAYLKLRENVMLQLDFLAEDRNARFHMDGLDALPERFLEIDEQGEAFIYPCTDFIILKENYYPLIPGLNLIRVRIQEQSYYAMVEIVPTQLSSFEWQLMISDLENILNGLSMDLIRKNIALGEYHHKSIPPALLYRFMVIKKYFPDTMSALSDLLNKINSRIKKEYLMVPNERAKTIDLVTIRYRSTHPENNQSLKVPKPTVDYDLPENRWIKFIIRTLIRTIEDFIEATGELWRELEQEISHLAQWSTNEFIVDQKQKVLSNLLAYKEVAEKMKKGLEIIKYAPWYGQVSPVRPTSISSVLLTDSRYLTLFKLYKALQREEFNVAIDPAYAYQYKRTDKLYEIWGFLQMSEAVKELGFEPVKGWIYDQNFNSEQILIPTLPAGSVISFRRDELELRMTYDGQLPYESSKTSPESPIYAASEKNNPDGRIDVYKKGIYIGSLIFDMKCRNLSSFFREDYLRSAYRTPAVNQLISYGTQCLSLFIFGHHKRAQDINPVREVWAIHPKSSDSSNHNKLKDDHKLRLLKLAPGDDIDILVKQLRIFITGILEWYEDMLKGFGQESKR</sequence>
<feature type="domain" description="DUF2357" evidence="1">
    <location>
        <begin position="113"/>
        <end position="275"/>
    </location>
</feature>
<dbReference type="InterPro" id="IPR018633">
    <property type="entry name" value="DUF2357"/>
</dbReference>
<dbReference type="eggNOG" id="ENOG50303VU">
    <property type="taxonomic scope" value="Bacteria"/>
</dbReference>
<dbReference type="InterPro" id="IPR007505">
    <property type="entry name" value="PDDEXK_7"/>
</dbReference>
<dbReference type="Pfam" id="PF04411">
    <property type="entry name" value="PDDEXK_7"/>
    <property type="match status" value="1"/>
</dbReference>
<keyword evidence="3" id="KW-1185">Reference proteome</keyword>
<reference evidence="3" key="1">
    <citation type="submission" date="2012-02" db="EMBL/GenBank/DDBJ databases">
        <title>Complete sequence of Desulfitobacterium dichloroeliminans LMG P-21439.</title>
        <authorList>
            <person name="Lucas S."/>
            <person name="Han J."/>
            <person name="Lapidus A."/>
            <person name="Cheng J.-F."/>
            <person name="Goodwin L."/>
            <person name="Pitluck S."/>
            <person name="Peters L."/>
            <person name="Ovchinnikova G."/>
            <person name="Teshima H."/>
            <person name="Detter J.C."/>
            <person name="Han C."/>
            <person name="Tapia R."/>
            <person name="Land M."/>
            <person name="Hauser L."/>
            <person name="Kyrpides N."/>
            <person name="Ivanova N."/>
            <person name="Pagani I."/>
            <person name="Kruse T."/>
            <person name="de Vos W.M."/>
            <person name="Boon N."/>
            <person name="Smidt H."/>
            <person name="Woyke T."/>
        </authorList>
    </citation>
    <scope>NUCLEOTIDE SEQUENCE [LARGE SCALE GENOMIC DNA]</scope>
    <source>
        <strain evidence="3">LMG P-21439 / DCA1</strain>
    </source>
</reference>
<protein>
    <recommendedName>
        <fullName evidence="1">DUF2357 domain-containing protein</fullName>
    </recommendedName>
</protein>